<organism evidence="1 2">
    <name type="scientific">Phreatobacter stygius</name>
    <dbReference type="NCBI Taxonomy" id="1940610"/>
    <lineage>
        <taxon>Bacteria</taxon>
        <taxon>Pseudomonadati</taxon>
        <taxon>Pseudomonadota</taxon>
        <taxon>Alphaproteobacteria</taxon>
        <taxon>Hyphomicrobiales</taxon>
        <taxon>Phreatobacteraceae</taxon>
        <taxon>Phreatobacter</taxon>
    </lineage>
</organism>
<dbReference type="PANTHER" id="PTHR35564:SF4">
    <property type="entry name" value="CYTOPLASMIC PROTEIN"/>
    <property type="match status" value="1"/>
</dbReference>
<dbReference type="Proteomes" id="UP000298781">
    <property type="component" value="Chromosome"/>
</dbReference>
<name>A0A4D7BH62_9HYPH</name>
<dbReference type="InterPro" id="IPR010732">
    <property type="entry name" value="T6SS_TssG-like"/>
</dbReference>
<evidence type="ECO:0000313" key="1">
    <source>
        <dbReference type="EMBL" id="QCI69078.1"/>
    </source>
</evidence>
<gene>
    <name evidence="1" type="primary">tssG</name>
    <name evidence="1" type="ORF">E8M01_07150</name>
</gene>
<dbReference type="EMBL" id="CP039690">
    <property type="protein sequence ID" value="QCI69078.1"/>
    <property type="molecule type" value="Genomic_DNA"/>
</dbReference>
<keyword evidence="2" id="KW-1185">Reference proteome</keyword>
<dbReference type="Pfam" id="PF06996">
    <property type="entry name" value="T6SS_TssG"/>
    <property type="match status" value="1"/>
</dbReference>
<evidence type="ECO:0000313" key="2">
    <source>
        <dbReference type="Proteomes" id="UP000298781"/>
    </source>
</evidence>
<dbReference type="AlphaFoldDB" id="A0A4D7BH62"/>
<accession>A0A4D7BH62</accession>
<sequence>MATAHGPEEAAVKLPDGLTEAPELYDFFAVMRMLEAAHPERPRIGDSATLRSEYVSLGQDPFLIFPASNISKAELGRAGRLRLAVRFLGQLGPQGALPLATTDEANSYVLRGDDAFARFVDLFNNRFLQLFYRAWADVRPIAQADRPLEDRFRAYLGSSIGLGTPNTGGLGTIPDALKLHFAGLMSAQAKSASRLTSLISGVFGIRCEVEEFIGSWQTLEPTDRSSLGGANAGLGTTLMLGSRTYSVSDKFRIRLFTATLAEYETYLPGQPRADHLDDIVSFYLGEELEWDVELAIPSGQVAPVTLGRAGRLGWTSWMAPDWAEADSALRTDARFDVHERAKRQGDAANP</sequence>
<reference evidence="1 2" key="1">
    <citation type="submission" date="2019-04" db="EMBL/GenBank/DDBJ databases">
        <title>Phreatobacter aquaticus sp. nov.</title>
        <authorList>
            <person name="Choi A."/>
        </authorList>
    </citation>
    <scope>NUCLEOTIDE SEQUENCE [LARGE SCALE GENOMIC DNA]</scope>
    <source>
        <strain evidence="1 2">KCTC 52518</strain>
    </source>
</reference>
<dbReference type="OrthoDB" id="1523296at2"/>
<proteinExistence type="predicted"/>
<dbReference type="KEGG" id="pstg:E8M01_07150"/>
<dbReference type="NCBIfam" id="TIGR03347">
    <property type="entry name" value="VI_chp_1"/>
    <property type="match status" value="1"/>
</dbReference>
<protein>
    <submittedName>
        <fullName evidence="1">Type VI secretion system baseplate subunit TssG</fullName>
    </submittedName>
</protein>
<dbReference type="PANTHER" id="PTHR35564">
    <property type="match status" value="1"/>
</dbReference>